<evidence type="ECO:0000256" key="4">
    <source>
        <dbReference type="PROSITE-ProRule" id="PRU00335"/>
    </source>
</evidence>
<evidence type="ECO:0000313" key="7">
    <source>
        <dbReference type="Proteomes" id="UP000271708"/>
    </source>
</evidence>
<gene>
    <name evidence="6" type="ORF">EEW87_015790</name>
</gene>
<evidence type="ECO:0000259" key="5">
    <source>
        <dbReference type="PROSITE" id="PS50977"/>
    </source>
</evidence>
<keyword evidence="1" id="KW-0805">Transcription regulation</keyword>
<evidence type="ECO:0000256" key="1">
    <source>
        <dbReference type="ARBA" id="ARBA00023015"/>
    </source>
</evidence>
<dbReference type="GeneID" id="59162652"/>
<organism evidence="6 7">
    <name type="scientific">Janibacter melonis</name>
    <dbReference type="NCBI Taxonomy" id="262209"/>
    <lineage>
        <taxon>Bacteria</taxon>
        <taxon>Bacillati</taxon>
        <taxon>Actinomycetota</taxon>
        <taxon>Actinomycetes</taxon>
        <taxon>Micrococcales</taxon>
        <taxon>Intrasporangiaceae</taxon>
        <taxon>Janibacter</taxon>
    </lineage>
</organism>
<dbReference type="SUPFAM" id="SSF46689">
    <property type="entry name" value="Homeodomain-like"/>
    <property type="match status" value="1"/>
</dbReference>
<dbReference type="PANTHER" id="PTHR47506">
    <property type="entry name" value="TRANSCRIPTIONAL REGULATORY PROTEIN"/>
    <property type="match status" value="1"/>
</dbReference>
<evidence type="ECO:0000256" key="3">
    <source>
        <dbReference type="ARBA" id="ARBA00023163"/>
    </source>
</evidence>
<feature type="DNA-binding region" description="H-T-H motif" evidence="4">
    <location>
        <begin position="29"/>
        <end position="48"/>
    </location>
</feature>
<dbReference type="InterPro" id="IPR001647">
    <property type="entry name" value="HTH_TetR"/>
</dbReference>
<keyword evidence="2 4" id="KW-0238">DNA-binding</keyword>
<evidence type="ECO:0000256" key="2">
    <source>
        <dbReference type="ARBA" id="ARBA00023125"/>
    </source>
</evidence>
<dbReference type="Gene3D" id="1.10.357.10">
    <property type="entry name" value="Tetracycline Repressor, domain 2"/>
    <property type="match status" value="1"/>
</dbReference>
<protein>
    <submittedName>
        <fullName evidence="6">TetR family transcriptional regulator</fullName>
    </submittedName>
</protein>
<keyword evidence="3" id="KW-0804">Transcription</keyword>
<dbReference type="Proteomes" id="UP000271708">
    <property type="component" value="Chromosome"/>
</dbReference>
<sequence length="194" mass="20931">MARQSTPVRQRLLDAGDEVLFVDGSVHTPVDVICRAAGASPPSLYAHFGNKHGFLAAALRRRLDVWAGVWQRAIDATDDPVERVLAVFPALRAYQEEYLRERWCAFSATTSAVPDPSPELEAVLAEERAMLHDRISATVSDLPLTQEAAAALVRQVGIAYAGTIVSMLREPDAPSIAAGEETARALVEAALARS</sequence>
<feature type="domain" description="HTH tetR-type" evidence="5">
    <location>
        <begin position="6"/>
        <end position="66"/>
    </location>
</feature>
<dbReference type="EMBL" id="CP044548">
    <property type="protein sequence ID" value="QFQ31478.1"/>
    <property type="molecule type" value="Genomic_DNA"/>
</dbReference>
<accession>A0A5P8FQ41</accession>
<dbReference type="AlphaFoldDB" id="A0A5P8FQ41"/>
<dbReference type="Pfam" id="PF00440">
    <property type="entry name" value="TetR_N"/>
    <property type="match status" value="1"/>
</dbReference>
<dbReference type="KEGG" id="jme:EEW87_015790"/>
<dbReference type="PANTHER" id="PTHR47506:SF1">
    <property type="entry name" value="HTH-TYPE TRANSCRIPTIONAL REGULATOR YJDC"/>
    <property type="match status" value="1"/>
</dbReference>
<dbReference type="SUPFAM" id="SSF48498">
    <property type="entry name" value="Tetracyclin repressor-like, C-terminal domain"/>
    <property type="match status" value="1"/>
</dbReference>
<dbReference type="PROSITE" id="PS50977">
    <property type="entry name" value="HTH_TETR_2"/>
    <property type="match status" value="1"/>
</dbReference>
<dbReference type="InterPro" id="IPR036271">
    <property type="entry name" value="Tet_transcr_reg_TetR-rel_C_sf"/>
</dbReference>
<dbReference type="InterPro" id="IPR009057">
    <property type="entry name" value="Homeodomain-like_sf"/>
</dbReference>
<name>A0A5P8FQ41_9MICO</name>
<evidence type="ECO:0000313" key="6">
    <source>
        <dbReference type="EMBL" id="QFQ31478.1"/>
    </source>
</evidence>
<proteinExistence type="predicted"/>
<reference evidence="6 7" key="1">
    <citation type="submission" date="2019-09" db="EMBL/GenBank/DDBJ databases">
        <title>Complete Genome Sequence of Janibacter melonis M714 with both human health impact and industrial applications.</title>
        <authorList>
            <person name="Jin M."/>
            <person name="Zhao Q.R."/>
        </authorList>
    </citation>
    <scope>NUCLEOTIDE SEQUENCE [LARGE SCALE GENOMIC DNA]</scope>
    <source>
        <strain evidence="6 7">M714</strain>
    </source>
</reference>
<dbReference type="OrthoDB" id="3196926at2"/>
<dbReference type="RefSeq" id="WP_123093179.1">
    <property type="nucleotide sequence ID" value="NZ_CP044548.2"/>
</dbReference>
<dbReference type="GO" id="GO:0003677">
    <property type="term" value="F:DNA binding"/>
    <property type="evidence" value="ECO:0007669"/>
    <property type="project" value="UniProtKB-UniRule"/>
</dbReference>